<keyword evidence="2" id="KW-0238">DNA-binding</keyword>
<dbReference type="Pfam" id="PF12840">
    <property type="entry name" value="HTH_20"/>
    <property type="match status" value="1"/>
</dbReference>
<dbReference type="Gene3D" id="1.10.10.10">
    <property type="entry name" value="Winged helix-like DNA-binding domain superfamily/Winged helix DNA-binding domain"/>
    <property type="match status" value="1"/>
</dbReference>
<dbReference type="Proteomes" id="UP001054846">
    <property type="component" value="Chromosome"/>
</dbReference>
<dbReference type="CDD" id="cd00090">
    <property type="entry name" value="HTH_ARSR"/>
    <property type="match status" value="1"/>
</dbReference>
<reference evidence="5 6" key="1">
    <citation type="journal article" date="2021" name="Genome Biol. Evol.">
        <title>Complete Genome Sequencing of a Novel Gloeobacter Species from a Waterfall Cave in Mexico.</title>
        <authorList>
            <person name="Saw J.H."/>
            <person name="Cardona T."/>
            <person name="Montejano G."/>
        </authorList>
    </citation>
    <scope>NUCLEOTIDE SEQUENCE [LARGE SCALE GENOMIC DNA]</scope>
    <source>
        <strain evidence="5">MG652769</strain>
    </source>
</reference>
<dbReference type="NCBIfam" id="NF033788">
    <property type="entry name" value="HTH_metalloreg"/>
    <property type="match status" value="1"/>
</dbReference>
<evidence type="ECO:0000256" key="3">
    <source>
        <dbReference type="ARBA" id="ARBA00023163"/>
    </source>
</evidence>
<evidence type="ECO:0000259" key="4">
    <source>
        <dbReference type="PROSITE" id="PS50987"/>
    </source>
</evidence>
<dbReference type="RefSeq" id="WP_230840812.1">
    <property type="nucleotide sequence ID" value="NZ_CP063845.1"/>
</dbReference>
<keyword evidence="3" id="KW-0804">Transcription</keyword>
<dbReference type="PROSITE" id="PS50987">
    <property type="entry name" value="HTH_ARSR_2"/>
    <property type="match status" value="1"/>
</dbReference>
<dbReference type="InterPro" id="IPR036388">
    <property type="entry name" value="WH-like_DNA-bd_sf"/>
</dbReference>
<dbReference type="InterPro" id="IPR051081">
    <property type="entry name" value="HTH_MetalResp_TranReg"/>
</dbReference>
<dbReference type="PANTHER" id="PTHR33154:SF25">
    <property type="entry name" value="LMO0101 PROTEIN"/>
    <property type="match status" value="1"/>
</dbReference>
<gene>
    <name evidence="5" type="ORF">ISF26_18545</name>
</gene>
<dbReference type="PRINTS" id="PR00778">
    <property type="entry name" value="HTHARSR"/>
</dbReference>
<sequence length="95" mass="10219">MDGQSDYEQRARAFMALSDPTRLQIVELLGSGGESSTSEVAERLGISLPLACHHTKLLVDVGLVHKRKEGQSKYVSLNQGLLNALLASLSGRAAR</sequence>
<evidence type="ECO:0000256" key="1">
    <source>
        <dbReference type="ARBA" id="ARBA00023015"/>
    </source>
</evidence>
<dbReference type="SUPFAM" id="SSF46785">
    <property type="entry name" value="Winged helix' DNA-binding domain"/>
    <property type="match status" value="1"/>
</dbReference>
<dbReference type="InterPro" id="IPR036390">
    <property type="entry name" value="WH_DNA-bd_sf"/>
</dbReference>
<keyword evidence="1" id="KW-0805">Transcription regulation</keyword>
<evidence type="ECO:0000313" key="5">
    <source>
        <dbReference type="EMBL" id="UFP93760.1"/>
    </source>
</evidence>
<dbReference type="PANTHER" id="PTHR33154">
    <property type="entry name" value="TRANSCRIPTIONAL REGULATOR, ARSR FAMILY"/>
    <property type="match status" value="1"/>
</dbReference>
<dbReference type="InterPro" id="IPR011991">
    <property type="entry name" value="ArsR-like_HTH"/>
</dbReference>
<keyword evidence="6" id="KW-1185">Reference proteome</keyword>
<dbReference type="SMART" id="SM00418">
    <property type="entry name" value="HTH_ARSR"/>
    <property type="match status" value="1"/>
</dbReference>
<evidence type="ECO:0000313" key="6">
    <source>
        <dbReference type="Proteomes" id="UP001054846"/>
    </source>
</evidence>
<name>A0ABY3PJC4_9CYAN</name>
<feature type="domain" description="HTH arsR-type" evidence="4">
    <location>
        <begin position="2"/>
        <end position="95"/>
    </location>
</feature>
<protein>
    <submittedName>
        <fullName evidence="5">Helix-turn-helix transcriptional regulator</fullName>
    </submittedName>
</protein>
<evidence type="ECO:0000256" key="2">
    <source>
        <dbReference type="ARBA" id="ARBA00023125"/>
    </source>
</evidence>
<dbReference type="EMBL" id="CP063845">
    <property type="protein sequence ID" value="UFP93760.1"/>
    <property type="molecule type" value="Genomic_DNA"/>
</dbReference>
<accession>A0ABY3PJC4</accession>
<organism evidence="5 6">
    <name type="scientific">Gloeobacter morelensis MG652769</name>
    <dbReference type="NCBI Taxonomy" id="2781736"/>
    <lineage>
        <taxon>Bacteria</taxon>
        <taxon>Bacillati</taxon>
        <taxon>Cyanobacteriota</taxon>
        <taxon>Cyanophyceae</taxon>
        <taxon>Gloeobacterales</taxon>
        <taxon>Gloeobacteraceae</taxon>
        <taxon>Gloeobacter</taxon>
        <taxon>Gloeobacter morelensis</taxon>
    </lineage>
</organism>
<dbReference type="InterPro" id="IPR001845">
    <property type="entry name" value="HTH_ArsR_DNA-bd_dom"/>
</dbReference>
<proteinExistence type="predicted"/>